<dbReference type="AlphaFoldDB" id="A0A8J8GMW4"/>
<dbReference type="EMBL" id="JABURA010000001">
    <property type="protein sequence ID" value="NUB93038.1"/>
    <property type="molecule type" value="Genomic_DNA"/>
</dbReference>
<keyword evidence="4" id="KW-1185">Reference proteome</keyword>
<evidence type="ECO:0000313" key="1">
    <source>
        <dbReference type="EMBL" id="NUB93038.1"/>
    </source>
</evidence>
<reference evidence="1 4" key="1">
    <citation type="submission" date="2020-06" db="EMBL/GenBank/DDBJ databases">
        <title>Haloterrigena sp. nov., an extremely halophilic archaeon isolated from a saline sediment.</title>
        <authorList>
            <person name="Liu B.-B."/>
        </authorList>
    </citation>
    <scope>NUCLEOTIDE SEQUENCE</scope>
    <source>
        <strain evidence="1">SYSU A121-1</strain>
        <strain evidence="2 4">SYSU A558-1</strain>
    </source>
</reference>
<gene>
    <name evidence="1" type="ORF">HT576_18690</name>
    <name evidence="2" type="ORF">HTZ84_01780</name>
</gene>
<evidence type="ECO:0000313" key="2">
    <source>
        <dbReference type="EMBL" id="NUC71052.1"/>
    </source>
</evidence>
<dbReference type="Proteomes" id="UP001016761">
    <property type="component" value="Unassembled WGS sequence"/>
</dbReference>
<dbReference type="SUPFAM" id="SSF56281">
    <property type="entry name" value="Metallo-hydrolase/oxidoreductase"/>
    <property type="match status" value="1"/>
</dbReference>
<dbReference type="OrthoDB" id="169463at2157"/>
<dbReference type="RefSeq" id="WP_174679110.1">
    <property type="nucleotide sequence ID" value="NZ_JABUQZ010000001.1"/>
</dbReference>
<proteinExistence type="predicted"/>
<dbReference type="InterPro" id="IPR036866">
    <property type="entry name" value="RibonucZ/Hydroxyglut_hydro"/>
</dbReference>
<dbReference type="EMBL" id="JABUQZ010000001">
    <property type="protein sequence ID" value="NUC71052.1"/>
    <property type="molecule type" value="Genomic_DNA"/>
</dbReference>
<accession>A0A8J8GMW4</accession>
<sequence>MPFRVDESATEFREIDRFDGGVGWIAHPDEEMQRASHALEVDGDVWLVDPVDAAGLDELVAEFGDVRGVVVLLDRHTRDAEAIADRHNVPVYLPRIFEGVTEDLDAPVARFSDELSDTGIEAHTIVDNRFWKEVALYDPEDGTLVVPESVGTAAYFRAGSERLGVHPMRRPVPPREELGGFSPERILVGHGPGIATDAPAALADALENARRRAPQVYAGMAWQLLPI</sequence>
<organism evidence="1 3">
    <name type="scientific">Haloterrigena gelatinilytica</name>
    <dbReference type="NCBI Taxonomy" id="2741724"/>
    <lineage>
        <taxon>Archaea</taxon>
        <taxon>Methanobacteriati</taxon>
        <taxon>Methanobacteriota</taxon>
        <taxon>Stenosarchaea group</taxon>
        <taxon>Halobacteria</taxon>
        <taxon>Halobacteriales</taxon>
        <taxon>Natrialbaceae</taxon>
        <taxon>Haloterrigena</taxon>
    </lineage>
</organism>
<protein>
    <submittedName>
        <fullName evidence="1">Uncharacterized protein</fullName>
    </submittedName>
</protein>
<dbReference type="Gene3D" id="3.60.15.10">
    <property type="entry name" value="Ribonuclease Z/Hydroxyacylglutathione hydrolase-like"/>
    <property type="match status" value="1"/>
</dbReference>
<evidence type="ECO:0000313" key="3">
    <source>
        <dbReference type="Proteomes" id="UP000728647"/>
    </source>
</evidence>
<name>A0A8J8GMW4_9EURY</name>
<dbReference type="Proteomes" id="UP000728647">
    <property type="component" value="Unassembled WGS sequence"/>
</dbReference>
<comment type="caution">
    <text evidence="1">The sequence shown here is derived from an EMBL/GenBank/DDBJ whole genome shotgun (WGS) entry which is preliminary data.</text>
</comment>
<evidence type="ECO:0000313" key="4">
    <source>
        <dbReference type="Proteomes" id="UP001016761"/>
    </source>
</evidence>